<dbReference type="InterPro" id="IPR025657">
    <property type="entry name" value="RadC_JAB"/>
</dbReference>
<feature type="domain" description="RadC-like JAB" evidence="1">
    <location>
        <begin position="16"/>
        <end position="49"/>
    </location>
</feature>
<dbReference type="PROSITE" id="PS01302">
    <property type="entry name" value="UPF0758"/>
    <property type="match status" value="1"/>
</dbReference>
<dbReference type="RefSeq" id="WP_177063656.1">
    <property type="nucleotide sequence ID" value="NZ_JACAPS010000066.1"/>
</dbReference>
<dbReference type="EMBL" id="JACAQD010000078">
    <property type="protein sequence ID" value="NWC37455.1"/>
    <property type="molecule type" value="Genomic_DNA"/>
</dbReference>
<dbReference type="Proteomes" id="UP000520592">
    <property type="component" value="Unassembled WGS sequence"/>
</dbReference>
<dbReference type="InterPro" id="IPR020891">
    <property type="entry name" value="UPF0758_CS"/>
</dbReference>
<comment type="caution">
    <text evidence="2">The sequence shown here is derived from an EMBL/GenBank/DDBJ whole genome shotgun (WGS) entry which is preliminary data.</text>
</comment>
<gene>
    <name evidence="2" type="ORF">HX876_34460</name>
</gene>
<protein>
    <recommendedName>
        <fullName evidence="1">RadC-like JAB domain-containing protein</fullName>
    </recommendedName>
</protein>
<evidence type="ECO:0000259" key="1">
    <source>
        <dbReference type="Pfam" id="PF04002"/>
    </source>
</evidence>
<proteinExistence type="predicted"/>
<accession>A0A7Y7YLI1</accession>
<dbReference type="Gene3D" id="3.40.140.10">
    <property type="entry name" value="Cytidine Deaminase, domain 2"/>
    <property type="match status" value="1"/>
</dbReference>
<reference evidence="2 3" key="1">
    <citation type="submission" date="2020-04" db="EMBL/GenBank/DDBJ databases">
        <title>Molecular characterization of pseudomonads from Agaricus bisporus reveal novel blotch 2 pathogens in Western Europe.</title>
        <authorList>
            <person name="Taparia T."/>
            <person name="Krijger M."/>
            <person name="Haynes E."/>
            <person name="Elpinstone J.G."/>
            <person name="Noble R."/>
            <person name="Van Der Wolf J."/>
        </authorList>
    </citation>
    <scope>NUCLEOTIDE SEQUENCE [LARGE SCALE GENOMIC DNA]</scope>
    <source>
        <strain evidence="2 3">IPO3737</strain>
    </source>
</reference>
<sequence length="53" mass="5717">MNVSFSEGNPPRTSPHQLTVNEERLAHQALDHNSAAVILAHNHPSGCIDACKT</sequence>
<dbReference type="AlphaFoldDB" id="A0A7Y7YLI1"/>
<evidence type="ECO:0000313" key="3">
    <source>
        <dbReference type="Proteomes" id="UP000520592"/>
    </source>
</evidence>
<dbReference type="Pfam" id="PF04002">
    <property type="entry name" value="RadC"/>
    <property type="match status" value="1"/>
</dbReference>
<name>A0A7Y7YLI1_9PSED</name>
<evidence type="ECO:0000313" key="2">
    <source>
        <dbReference type="EMBL" id="NWC37455.1"/>
    </source>
</evidence>
<organism evidence="2 3">
    <name type="scientific">Pseudomonas gingeri</name>
    <dbReference type="NCBI Taxonomy" id="117681"/>
    <lineage>
        <taxon>Bacteria</taxon>
        <taxon>Pseudomonadati</taxon>
        <taxon>Pseudomonadota</taxon>
        <taxon>Gammaproteobacteria</taxon>
        <taxon>Pseudomonadales</taxon>
        <taxon>Pseudomonadaceae</taxon>
        <taxon>Pseudomonas</taxon>
    </lineage>
</organism>